<dbReference type="SMART" id="SM00388">
    <property type="entry name" value="HisKA"/>
    <property type="match status" value="1"/>
</dbReference>
<organism evidence="12 13">
    <name type="scientific">Ammoniphilus resinae</name>
    <dbReference type="NCBI Taxonomy" id="861532"/>
    <lineage>
        <taxon>Bacteria</taxon>
        <taxon>Bacillati</taxon>
        <taxon>Bacillota</taxon>
        <taxon>Bacilli</taxon>
        <taxon>Bacillales</taxon>
        <taxon>Paenibacillaceae</taxon>
        <taxon>Aneurinibacillus group</taxon>
        <taxon>Ammoniphilus</taxon>
    </lineage>
</organism>
<comment type="catalytic activity">
    <reaction evidence="1">
        <text>ATP + protein L-histidine = ADP + protein N-phospho-L-histidine.</text>
        <dbReference type="EC" id="2.7.13.3"/>
    </reaction>
</comment>
<dbReference type="InterPro" id="IPR036890">
    <property type="entry name" value="HATPase_C_sf"/>
</dbReference>
<feature type="transmembrane region" description="Helical" evidence="10">
    <location>
        <begin position="12"/>
        <end position="32"/>
    </location>
</feature>
<accession>A0ABS4GL72</accession>
<feature type="coiled-coil region" evidence="9">
    <location>
        <begin position="234"/>
        <end position="268"/>
    </location>
</feature>
<dbReference type="Gene3D" id="1.10.287.130">
    <property type="match status" value="1"/>
</dbReference>
<dbReference type="InterPro" id="IPR036097">
    <property type="entry name" value="HisK_dim/P_sf"/>
</dbReference>
<keyword evidence="4" id="KW-0808">Transferase</keyword>
<evidence type="ECO:0000256" key="7">
    <source>
        <dbReference type="ARBA" id="ARBA00022840"/>
    </source>
</evidence>
<dbReference type="CDD" id="cd00082">
    <property type="entry name" value="HisKA"/>
    <property type="match status" value="1"/>
</dbReference>
<keyword evidence="10" id="KW-0812">Transmembrane</keyword>
<dbReference type="InterPro" id="IPR003594">
    <property type="entry name" value="HATPase_dom"/>
</dbReference>
<evidence type="ECO:0000256" key="8">
    <source>
        <dbReference type="ARBA" id="ARBA00023012"/>
    </source>
</evidence>
<dbReference type="CDD" id="cd00075">
    <property type="entry name" value="HATPase"/>
    <property type="match status" value="1"/>
</dbReference>
<keyword evidence="3" id="KW-0597">Phosphoprotein</keyword>
<dbReference type="RefSeq" id="WP_209809111.1">
    <property type="nucleotide sequence ID" value="NZ_JAGGKT010000002.1"/>
</dbReference>
<keyword evidence="8" id="KW-0902">Two-component regulatory system</keyword>
<evidence type="ECO:0000313" key="12">
    <source>
        <dbReference type="EMBL" id="MBP1931008.1"/>
    </source>
</evidence>
<dbReference type="PANTHER" id="PTHR43711">
    <property type="entry name" value="TWO-COMPONENT HISTIDINE KINASE"/>
    <property type="match status" value="1"/>
</dbReference>
<dbReference type="SUPFAM" id="SSF55874">
    <property type="entry name" value="ATPase domain of HSP90 chaperone/DNA topoisomerase II/histidine kinase"/>
    <property type="match status" value="1"/>
</dbReference>
<evidence type="ECO:0000313" key="13">
    <source>
        <dbReference type="Proteomes" id="UP001519343"/>
    </source>
</evidence>
<protein>
    <recommendedName>
        <fullName evidence="2">histidine kinase</fullName>
        <ecNumber evidence="2">2.7.13.3</ecNumber>
    </recommendedName>
</protein>
<dbReference type="InterPro" id="IPR005467">
    <property type="entry name" value="His_kinase_dom"/>
</dbReference>
<keyword evidence="13" id="KW-1185">Reference proteome</keyword>
<dbReference type="GO" id="GO:0016301">
    <property type="term" value="F:kinase activity"/>
    <property type="evidence" value="ECO:0007669"/>
    <property type="project" value="UniProtKB-KW"/>
</dbReference>
<dbReference type="Pfam" id="PF00512">
    <property type="entry name" value="HisKA"/>
    <property type="match status" value="1"/>
</dbReference>
<dbReference type="Gene3D" id="3.30.565.10">
    <property type="entry name" value="Histidine kinase-like ATPase, C-terminal domain"/>
    <property type="match status" value="1"/>
</dbReference>
<name>A0ABS4GL72_9BACL</name>
<keyword evidence="10" id="KW-1133">Transmembrane helix</keyword>
<keyword evidence="5" id="KW-0547">Nucleotide-binding</keyword>
<dbReference type="PROSITE" id="PS50109">
    <property type="entry name" value="HIS_KIN"/>
    <property type="match status" value="1"/>
</dbReference>
<evidence type="ECO:0000256" key="1">
    <source>
        <dbReference type="ARBA" id="ARBA00000085"/>
    </source>
</evidence>
<evidence type="ECO:0000259" key="11">
    <source>
        <dbReference type="PROSITE" id="PS50109"/>
    </source>
</evidence>
<evidence type="ECO:0000256" key="3">
    <source>
        <dbReference type="ARBA" id="ARBA00022553"/>
    </source>
</evidence>
<dbReference type="SUPFAM" id="SSF47384">
    <property type="entry name" value="Homodimeric domain of signal transducing histidine kinase"/>
    <property type="match status" value="1"/>
</dbReference>
<dbReference type="InterPro" id="IPR003661">
    <property type="entry name" value="HisK_dim/P_dom"/>
</dbReference>
<evidence type="ECO:0000256" key="5">
    <source>
        <dbReference type="ARBA" id="ARBA00022741"/>
    </source>
</evidence>
<proteinExistence type="predicted"/>
<evidence type="ECO:0000256" key="6">
    <source>
        <dbReference type="ARBA" id="ARBA00022777"/>
    </source>
</evidence>
<keyword evidence="7" id="KW-0067">ATP-binding</keyword>
<keyword evidence="10" id="KW-0472">Membrane</keyword>
<sequence>MFKSTKKRLTIIYTALMTLFLFTFTALSYFILSQFLYHDSKEKVLQLAHEEAEDHAKDFLKWEERKKPKIEDHDSFDESEFSRSFYFLVSRDGELVKADAPSFLLEPSRLYTLVQEATQVEDVQFVHLKAGDRTIHLVLAGKPVFDNGDFLGTAFAGTDISEQKHIMDRLLWILFGLSILFLGLSSLISYFMAGKAMNPIMQAFRRQQEFVADASHELRTPLSVVHSSLEVLAAEEKKQMSDFSQQVLDDLQDEVERMEKLLTDLLTLARVDSGVIEIVVEPVETRPLLESLMRSFQHLAAKKNIRLNLNLERDFTMYADSERMRQLFYILLDNALRYTPTEGEISIQVEKASENALRIAVTDTGIGIAPDQQKRIFDRFYRADKARSREHGGTGLGLSIAQWIVQAHGGTITVESTVGQGTTFVMHLPVLR</sequence>
<gene>
    <name evidence="12" type="ORF">J2Z37_001005</name>
</gene>
<dbReference type="Pfam" id="PF02518">
    <property type="entry name" value="HATPase_c"/>
    <property type="match status" value="1"/>
</dbReference>
<dbReference type="EMBL" id="JAGGKT010000002">
    <property type="protein sequence ID" value="MBP1931008.1"/>
    <property type="molecule type" value="Genomic_DNA"/>
</dbReference>
<dbReference type="PRINTS" id="PR00344">
    <property type="entry name" value="BCTRLSENSOR"/>
</dbReference>
<reference evidence="12 13" key="1">
    <citation type="submission" date="2021-03" db="EMBL/GenBank/DDBJ databases">
        <title>Genomic Encyclopedia of Type Strains, Phase IV (KMG-IV): sequencing the most valuable type-strain genomes for metagenomic binning, comparative biology and taxonomic classification.</title>
        <authorList>
            <person name="Goeker M."/>
        </authorList>
    </citation>
    <scope>NUCLEOTIDE SEQUENCE [LARGE SCALE GENOMIC DNA]</scope>
    <source>
        <strain evidence="12 13">DSM 24738</strain>
    </source>
</reference>
<evidence type="ECO:0000256" key="10">
    <source>
        <dbReference type="SAM" id="Phobius"/>
    </source>
</evidence>
<dbReference type="InterPro" id="IPR004358">
    <property type="entry name" value="Sig_transdc_His_kin-like_C"/>
</dbReference>
<dbReference type="InterPro" id="IPR050736">
    <property type="entry name" value="Sensor_HK_Regulatory"/>
</dbReference>
<evidence type="ECO:0000256" key="4">
    <source>
        <dbReference type="ARBA" id="ARBA00022679"/>
    </source>
</evidence>
<dbReference type="EC" id="2.7.13.3" evidence="2"/>
<keyword evidence="9" id="KW-0175">Coiled coil</keyword>
<keyword evidence="6 12" id="KW-0418">Kinase</keyword>
<dbReference type="SMART" id="SM00387">
    <property type="entry name" value="HATPase_c"/>
    <property type="match status" value="1"/>
</dbReference>
<feature type="domain" description="Histidine kinase" evidence="11">
    <location>
        <begin position="213"/>
        <end position="432"/>
    </location>
</feature>
<dbReference type="Proteomes" id="UP001519343">
    <property type="component" value="Unassembled WGS sequence"/>
</dbReference>
<dbReference type="PANTHER" id="PTHR43711:SF1">
    <property type="entry name" value="HISTIDINE KINASE 1"/>
    <property type="match status" value="1"/>
</dbReference>
<comment type="caution">
    <text evidence="12">The sequence shown here is derived from an EMBL/GenBank/DDBJ whole genome shotgun (WGS) entry which is preliminary data.</text>
</comment>
<evidence type="ECO:0000256" key="2">
    <source>
        <dbReference type="ARBA" id="ARBA00012438"/>
    </source>
</evidence>
<feature type="transmembrane region" description="Helical" evidence="10">
    <location>
        <begin position="170"/>
        <end position="192"/>
    </location>
</feature>
<evidence type="ECO:0000256" key="9">
    <source>
        <dbReference type="SAM" id="Coils"/>
    </source>
</evidence>